<dbReference type="GO" id="GO:0003887">
    <property type="term" value="F:DNA-directed DNA polymerase activity"/>
    <property type="evidence" value="ECO:0007669"/>
    <property type="project" value="UniProtKB-KW"/>
</dbReference>
<keyword evidence="7" id="KW-0255">Endonuclease</keyword>
<reference evidence="19" key="1">
    <citation type="submission" date="2011-12" db="EMBL/GenBank/DDBJ databases">
        <authorList>
            <consortium name="The Broad Institute Genome Sequencing Platform"/>
            <person name="Russ C."/>
            <person name="Tyler B."/>
            <person name="Panabieres F."/>
            <person name="Shan W."/>
            <person name="Tripathy S."/>
            <person name="Grunwald N."/>
            <person name="Machado M."/>
            <person name="Young S.K."/>
            <person name="Zeng Q."/>
            <person name="Gargeya S."/>
            <person name="Fitzgerald M."/>
            <person name="Haas B."/>
            <person name="Abouelleil A."/>
            <person name="Alvarado L."/>
            <person name="Arachchi H.M."/>
            <person name="Berlin A."/>
            <person name="Chapman S.B."/>
            <person name="Gearin G."/>
            <person name="Goldberg J."/>
            <person name="Griggs A."/>
            <person name="Gujja S."/>
            <person name="Hansen M."/>
            <person name="Heiman D."/>
            <person name="Howarth C."/>
            <person name="Larimer J."/>
            <person name="Lui A."/>
            <person name="MacDonald P.J.P."/>
            <person name="McCowen C."/>
            <person name="Montmayeur A."/>
            <person name="Murphy C."/>
            <person name="Neiman D."/>
            <person name="Pearson M."/>
            <person name="Priest M."/>
            <person name="Roberts A."/>
            <person name="Saif S."/>
            <person name="Shea T."/>
            <person name="Sisk P."/>
            <person name="Stolte C."/>
            <person name="Sykes S."/>
            <person name="Wortman J."/>
            <person name="Nusbaum C."/>
            <person name="Birren B."/>
        </authorList>
    </citation>
    <scope>NUCLEOTIDE SEQUENCE [LARGE SCALE GENOMIC DNA]</scope>
    <source>
        <strain evidence="19">INRA-310</strain>
    </source>
</reference>
<dbReference type="Pfam" id="PF24626">
    <property type="entry name" value="SH3_Tf2-1"/>
    <property type="match status" value="1"/>
</dbReference>
<evidence type="ECO:0000256" key="12">
    <source>
        <dbReference type="ARBA" id="ARBA00022932"/>
    </source>
</evidence>
<evidence type="ECO:0000259" key="17">
    <source>
        <dbReference type="PROSITE" id="PS50994"/>
    </source>
</evidence>
<dbReference type="Gene3D" id="2.40.50.40">
    <property type="match status" value="1"/>
</dbReference>
<evidence type="ECO:0000256" key="3">
    <source>
        <dbReference type="ARBA" id="ARBA00022695"/>
    </source>
</evidence>
<dbReference type="FunFam" id="1.10.340.70:FF:000001">
    <property type="entry name" value="Retrovirus-related Pol polyprotein from transposon gypsy-like Protein"/>
    <property type="match status" value="1"/>
</dbReference>
<evidence type="ECO:0000256" key="13">
    <source>
        <dbReference type="ARBA" id="ARBA00023125"/>
    </source>
</evidence>
<evidence type="ECO:0000256" key="1">
    <source>
        <dbReference type="ARBA" id="ARBA00022670"/>
    </source>
</evidence>
<evidence type="ECO:0000313" key="19">
    <source>
        <dbReference type="Proteomes" id="UP000018817"/>
    </source>
</evidence>
<evidence type="ECO:0000256" key="8">
    <source>
        <dbReference type="ARBA" id="ARBA00022801"/>
    </source>
</evidence>
<dbReference type="InterPro" id="IPR001584">
    <property type="entry name" value="Integrase_cat-core"/>
</dbReference>
<dbReference type="GeneID" id="20183912"/>
<feature type="domain" description="Integrase catalytic" evidence="17">
    <location>
        <begin position="492"/>
        <end position="651"/>
    </location>
</feature>
<dbReference type="InterPro" id="IPR012337">
    <property type="entry name" value="RNaseH-like_sf"/>
</dbReference>
<keyword evidence="5" id="KW-0479">Metal-binding</keyword>
<name>W2PXB2_PHYN3</name>
<keyword evidence="10" id="KW-0229">DNA integration</keyword>
<keyword evidence="14" id="KW-0233">DNA recombination</keyword>
<dbReference type="InterPro" id="IPR041588">
    <property type="entry name" value="Integrase_H2C2"/>
</dbReference>
<dbReference type="SUPFAM" id="SSF53098">
    <property type="entry name" value="Ribonuclease H-like"/>
    <property type="match status" value="1"/>
</dbReference>
<evidence type="ECO:0000259" key="16">
    <source>
        <dbReference type="PROSITE" id="PS50013"/>
    </source>
</evidence>
<dbReference type="Gene3D" id="2.40.70.10">
    <property type="entry name" value="Acid Proteases"/>
    <property type="match status" value="1"/>
</dbReference>
<dbReference type="GO" id="GO:0015074">
    <property type="term" value="P:DNA integration"/>
    <property type="evidence" value="ECO:0007669"/>
    <property type="project" value="UniProtKB-KW"/>
</dbReference>
<evidence type="ECO:0008006" key="20">
    <source>
        <dbReference type="Google" id="ProtNLM"/>
    </source>
</evidence>
<feature type="domain" description="Chromo" evidence="16">
    <location>
        <begin position="957"/>
        <end position="1019"/>
    </location>
</feature>
<dbReference type="GO" id="GO:0006310">
    <property type="term" value="P:DNA recombination"/>
    <property type="evidence" value="ECO:0007669"/>
    <property type="project" value="UniProtKB-KW"/>
</dbReference>
<organism evidence="18 19">
    <name type="scientific">Phytophthora nicotianae (strain INRA-310)</name>
    <name type="common">Phytophthora parasitica</name>
    <dbReference type="NCBI Taxonomy" id="761204"/>
    <lineage>
        <taxon>Eukaryota</taxon>
        <taxon>Sar</taxon>
        <taxon>Stramenopiles</taxon>
        <taxon>Oomycota</taxon>
        <taxon>Peronosporomycetes</taxon>
        <taxon>Peronosporales</taxon>
        <taxon>Peronosporaceae</taxon>
        <taxon>Phytophthora</taxon>
    </lineage>
</organism>
<keyword evidence="12" id="KW-0239">DNA-directed DNA polymerase</keyword>
<dbReference type="PROSITE" id="PS50013">
    <property type="entry name" value="CHROMO_2"/>
    <property type="match status" value="1"/>
</dbReference>
<dbReference type="InterPro" id="IPR016197">
    <property type="entry name" value="Chromo-like_dom_sf"/>
</dbReference>
<feature type="region of interest" description="Disordered" evidence="15">
    <location>
        <begin position="665"/>
        <end position="747"/>
    </location>
</feature>
<keyword evidence="2" id="KW-0808">Transferase</keyword>
<keyword evidence="9" id="KW-0460">Magnesium</keyword>
<dbReference type="Proteomes" id="UP000018817">
    <property type="component" value="Unassembled WGS sequence"/>
</dbReference>
<evidence type="ECO:0000256" key="7">
    <source>
        <dbReference type="ARBA" id="ARBA00022759"/>
    </source>
</evidence>
<feature type="region of interest" description="Disordered" evidence="15">
    <location>
        <begin position="242"/>
        <end position="282"/>
    </location>
</feature>
<dbReference type="RefSeq" id="XP_008909821.1">
    <property type="nucleotide sequence ID" value="XM_008911573.1"/>
</dbReference>
<keyword evidence="8" id="KW-0378">Hydrolase</keyword>
<feature type="compositionally biased region" description="Low complexity" evidence="15">
    <location>
        <begin position="900"/>
        <end position="914"/>
    </location>
</feature>
<feature type="compositionally biased region" description="Low complexity" evidence="15">
    <location>
        <begin position="703"/>
        <end position="713"/>
    </location>
</feature>
<dbReference type="GO" id="GO:0006508">
    <property type="term" value="P:proteolysis"/>
    <property type="evidence" value="ECO:0007669"/>
    <property type="project" value="UniProtKB-KW"/>
</dbReference>
<dbReference type="Gene3D" id="3.30.420.10">
    <property type="entry name" value="Ribonuclease H-like superfamily/Ribonuclease H"/>
    <property type="match status" value="1"/>
</dbReference>
<dbReference type="STRING" id="761204.W2PXB2"/>
<dbReference type="OMA" id="DECAVCV"/>
<dbReference type="InterPro" id="IPR000953">
    <property type="entry name" value="Chromo/chromo_shadow_dom"/>
</dbReference>
<gene>
    <name evidence="18" type="ORF">PPTG_14641</name>
</gene>
<dbReference type="PANTHER" id="PTHR37984">
    <property type="entry name" value="PROTEIN CBG26694"/>
    <property type="match status" value="1"/>
</dbReference>
<dbReference type="Pfam" id="PF17921">
    <property type="entry name" value="Integrase_H2C2"/>
    <property type="match status" value="1"/>
</dbReference>
<dbReference type="CDD" id="cd00024">
    <property type="entry name" value="CD_CSD"/>
    <property type="match status" value="1"/>
</dbReference>
<evidence type="ECO:0000313" key="18">
    <source>
        <dbReference type="EMBL" id="ETN04884.1"/>
    </source>
</evidence>
<dbReference type="EMBL" id="KI669602">
    <property type="protein sequence ID" value="ETN04884.1"/>
    <property type="molecule type" value="Genomic_DNA"/>
</dbReference>
<keyword evidence="6" id="KW-0064">Aspartyl protease</keyword>
<evidence type="ECO:0000256" key="9">
    <source>
        <dbReference type="ARBA" id="ARBA00022842"/>
    </source>
</evidence>
<dbReference type="AlphaFoldDB" id="W2PXB2"/>
<dbReference type="InterPro" id="IPR021109">
    <property type="entry name" value="Peptidase_aspartic_dom_sf"/>
</dbReference>
<evidence type="ECO:0000256" key="4">
    <source>
        <dbReference type="ARBA" id="ARBA00022722"/>
    </source>
</evidence>
<feature type="region of interest" description="Disordered" evidence="15">
    <location>
        <begin position="894"/>
        <end position="951"/>
    </location>
</feature>
<evidence type="ECO:0000256" key="11">
    <source>
        <dbReference type="ARBA" id="ARBA00022918"/>
    </source>
</evidence>
<evidence type="ECO:0000256" key="14">
    <source>
        <dbReference type="ARBA" id="ARBA00023172"/>
    </source>
</evidence>
<feature type="compositionally biased region" description="Basic and acidic residues" evidence="15">
    <location>
        <begin position="665"/>
        <end position="674"/>
    </location>
</feature>
<dbReference type="GO" id="GO:0004190">
    <property type="term" value="F:aspartic-type endopeptidase activity"/>
    <property type="evidence" value="ECO:0007669"/>
    <property type="project" value="UniProtKB-KW"/>
</dbReference>
<dbReference type="PANTHER" id="PTHR37984:SF5">
    <property type="entry name" value="PROTEIN NYNRIN-LIKE"/>
    <property type="match status" value="1"/>
</dbReference>
<sequence length="1031" mass="112940">MPVNEGPGDMVVKYADGKPRRLPRRSVTFSYEFDGFQGSDDFLVIELSGSFDCVFGIPWLARHQPHIDWLARTVRPRDIDVNAVHGPDSMTTAAPEVCDGPSCAVCERATCAGSEVNPPCRGEHPLLTSGDAVVERGLPLQDDVVERGLPLEDAVVERGLPLQDDVVERGLPLAVEHEFPRVVEQELPGEDIVVERGLPPAVERALPRVVERELPGEEVTVDSSVTCLGADTKPRRPTLVDTIEHGLSLSAAPGEQRPVRRRGRRNPRRPRSASTDSDVMESEVISVLTSNTTDETPRALNIQPGKTNILADALSRRPDYVQSGRHAVGDEDDDECAVCVAEGLAAVTVTATSPLRDHIASAYGSDAACAEIIKYLKDPSASAQRQLSPRGRSRVDRYALDGDLLTYCVDRSDPPRVVVPLDDDLRARLIHEFHDTPSGGHLGREKTFASLARDYYWPHMYKWVRKWVRSCEACQRVKPNSSKQAPLRPLPVALEPWSSISMDFVFGLPRDAQGRSGILVFVDRFSKMVHLAPVAATITAPQSAAIFVDTVYRHHGLPTSIVSERDPRFTATFWSELFKLVGTRLKMSTASHPETDGQTERANRVLEDVLKSFATSFKSWSSFLPMVEFALNNAVHSSTGLTPFFVNHGRHPRVPALLGMERSTVRDPATDSHGRAPGVSSPSMNGVTTRRNAPAPVPTILTRSAARAASDAEAPSRRLRPDVARPATSPDIPAWTSRTLINPRQRPRAIEYEPVPDAADSAVSPPANFDPNPEPGSRDVAAAHEFMQRRESVICYVRNAIAVAVDRQKEYADRRGRKNVERFVVGNRVLLSTAGIRPTAVTNLGASKLAPRFIGPFKVTKVLGDVYTLLLPTALRLHPTFYVGRLRRYLPTVIPRDDSPTAAPDDAALRSPAPVAQPDPPDAVDSARSQPPPTGHAVRFQRDGPAPLVDSAGHTRHIVESILRHDDSRAAPRRGDEHRDATIPDHRHYLVRWLGPMDDSWEPRAVLLADVPDCVAAYEAALAGGAVANRA</sequence>
<evidence type="ECO:0000256" key="6">
    <source>
        <dbReference type="ARBA" id="ARBA00022750"/>
    </source>
</evidence>
<keyword evidence="11" id="KW-0695">RNA-directed DNA polymerase</keyword>
<dbReference type="VEuPathDB" id="FungiDB:PPTG_14641"/>
<dbReference type="GO" id="GO:0004519">
    <property type="term" value="F:endonuclease activity"/>
    <property type="evidence" value="ECO:0007669"/>
    <property type="project" value="UniProtKB-KW"/>
</dbReference>
<proteinExistence type="predicted"/>
<dbReference type="Gene3D" id="1.10.340.70">
    <property type="match status" value="1"/>
</dbReference>
<feature type="compositionally biased region" description="Basic residues" evidence="15">
    <location>
        <begin position="259"/>
        <end position="271"/>
    </location>
</feature>
<dbReference type="GO" id="GO:0003964">
    <property type="term" value="F:RNA-directed DNA polymerase activity"/>
    <property type="evidence" value="ECO:0007669"/>
    <property type="project" value="UniProtKB-KW"/>
</dbReference>
<keyword evidence="3" id="KW-0548">Nucleotidyltransferase</keyword>
<protein>
    <recommendedName>
        <fullName evidence="20">Integrase catalytic domain-containing protein</fullName>
    </recommendedName>
</protein>
<dbReference type="PROSITE" id="PS50994">
    <property type="entry name" value="INTEGRASE"/>
    <property type="match status" value="1"/>
</dbReference>
<dbReference type="GO" id="GO:0003677">
    <property type="term" value="F:DNA binding"/>
    <property type="evidence" value="ECO:0007669"/>
    <property type="project" value="UniProtKB-KW"/>
</dbReference>
<feature type="compositionally biased region" description="Basic and acidic residues" evidence="15">
    <location>
        <begin position="714"/>
        <end position="723"/>
    </location>
</feature>
<evidence type="ECO:0000256" key="10">
    <source>
        <dbReference type="ARBA" id="ARBA00022908"/>
    </source>
</evidence>
<evidence type="ECO:0000256" key="2">
    <source>
        <dbReference type="ARBA" id="ARBA00022679"/>
    </source>
</evidence>
<dbReference type="InterPro" id="IPR036397">
    <property type="entry name" value="RNaseH_sf"/>
</dbReference>
<keyword evidence="13" id="KW-0238">DNA-binding</keyword>
<keyword evidence="1" id="KW-0645">Protease</keyword>
<keyword evidence="4" id="KW-0540">Nuclease</keyword>
<reference evidence="18 19" key="2">
    <citation type="submission" date="2013-11" db="EMBL/GenBank/DDBJ databases">
        <title>The Genome Sequence of Phytophthora parasitica INRA-310.</title>
        <authorList>
            <consortium name="The Broad Institute Genomics Platform"/>
            <person name="Russ C."/>
            <person name="Tyler B."/>
            <person name="Panabieres F."/>
            <person name="Shan W."/>
            <person name="Tripathy S."/>
            <person name="Grunwald N."/>
            <person name="Machado M."/>
            <person name="Johnson C.S."/>
            <person name="Arredondo F."/>
            <person name="Hong C."/>
            <person name="Coffey M."/>
            <person name="Young S.K."/>
            <person name="Zeng Q."/>
            <person name="Gargeya S."/>
            <person name="Fitzgerald M."/>
            <person name="Abouelleil A."/>
            <person name="Alvarado L."/>
            <person name="Chapman S.B."/>
            <person name="Gainer-Dewar J."/>
            <person name="Goldberg J."/>
            <person name="Griggs A."/>
            <person name="Gujja S."/>
            <person name="Hansen M."/>
            <person name="Howarth C."/>
            <person name="Imamovic A."/>
            <person name="Ireland A."/>
            <person name="Larimer J."/>
            <person name="McCowan C."/>
            <person name="Murphy C."/>
            <person name="Pearson M."/>
            <person name="Poon T.W."/>
            <person name="Priest M."/>
            <person name="Roberts A."/>
            <person name="Saif S."/>
            <person name="Shea T."/>
            <person name="Sykes S."/>
            <person name="Wortman J."/>
            <person name="Nusbaum C."/>
            <person name="Birren B."/>
        </authorList>
    </citation>
    <scope>NUCLEOTIDE SEQUENCE [LARGE SCALE GENOMIC DNA]</scope>
    <source>
        <strain evidence="18 19">INRA-310</strain>
    </source>
</reference>
<dbReference type="InterPro" id="IPR050951">
    <property type="entry name" value="Retrovirus_Pol_polyprotein"/>
</dbReference>
<feature type="compositionally biased region" description="Polar residues" evidence="15">
    <location>
        <begin position="680"/>
        <end position="691"/>
    </location>
</feature>
<dbReference type="SUPFAM" id="SSF54160">
    <property type="entry name" value="Chromo domain-like"/>
    <property type="match status" value="1"/>
</dbReference>
<evidence type="ECO:0000256" key="5">
    <source>
        <dbReference type="ARBA" id="ARBA00022723"/>
    </source>
</evidence>
<dbReference type="GO" id="GO:0046872">
    <property type="term" value="F:metal ion binding"/>
    <property type="evidence" value="ECO:0007669"/>
    <property type="project" value="UniProtKB-KW"/>
</dbReference>
<dbReference type="InterPro" id="IPR056924">
    <property type="entry name" value="SH3_Tf2-1"/>
</dbReference>
<accession>W2PXB2</accession>
<evidence type="ECO:0000256" key="15">
    <source>
        <dbReference type="SAM" id="MobiDB-lite"/>
    </source>
</evidence>